<gene>
    <name evidence="1" type="ORF">TU35_005885</name>
</gene>
<dbReference type="Proteomes" id="UP000033636">
    <property type="component" value="Unassembled WGS sequence"/>
</dbReference>
<sequence>MGEEVREEERGEVRSELVEKEGKKYLVIRWNTGKTSAGRLFGRYGPRGRPEFFRLLFGAVAGSLREQFGPEEGEKIFSRIRDSDKFRETSKELFDGVKKWFFEEAAPRHKLERGDIFMITTELVLDPETGEIMWNRDKTELVYWVRSDRCGAAAAPDYEEVKRERDELAKEVERLKAENERLRKELEEVKSKLEQITRLIK</sequence>
<evidence type="ECO:0000313" key="1">
    <source>
        <dbReference type="EMBL" id="MFB6490760.1"/>
    </source>
</evidence>
<protein>
    <submittedName>
        <fullName evidence="1">Transcription factor</fullName>
    </submittedName>
</protein>
<name>A0ACC6V180_9CREN</name>
<proteinExistence type="predicted"/>
<dbReference type="EMBL" id="JZWT02000013">
    <property type="protein sequence ID" value="MFB6490760.1"/>
    <property type="molecule type" value="Genomic_DNA"/>
</dbReference>
<reference evidence="1" key="1">
    <citation type="submission" date="2024-07" db="EMBL/GenBank/DDBJ databases">
        <title>Metagenome and Metagenome-Assembled Genomes of Archaea from a hot spring from the geothermal field of Los Azufres, Mexico.</title>
        <authorList>
            <person name="Marin-Paredes R."/>
            <person name="Martinez-Romero E."/>
            <person name="Servin-Garciduenas L.E."/>
        </authorList>
    </citation>
    <scope>NUCLEOTIDE SEQUENCE</scope>
</reference>
<organism evidence="1 2">
    <name type="scientific">Thermoproteus sp. AZ2</name>
    <dbReference type="NCBI Taxonomy" id="1609232"/>
    <lineage>
        <taxon>Archaea</taxon>
        <taxon>Thermoproteota</taxon>
        <taxon>Thermoprotei</taxon>
        <taxon>Thermoproteales</taxon>
        <taxon>Thermoproteaceae</taxon>
        <taxon>Thermoproteus</taxon>
    </lineage>
</organism>
<evidence type="ECO:0000313" key="2">
    <source>
        <dbReference type="Proteomes" id="UP000033636"/>
    </source>
</evidence>
<comment type="caution">
    <text evidence="1">The sequence shown here is derived from an EMBL/GenBank/DDBJ whole genome shotgun (WGS) entry which is preliminary data.</text>
</comment>
<accession>A0ACC6V180</accession>